<evidence type="ECO:0008006" key="4">
    <source>
        <dbReference type="Google" id="ProtNLM"/>
    </source>
</evidence>
<dbReference type="Gene3D" id="2.70.9.10">
    <property type="entry name" value="Adenovirus Type 2 Hexon, domain 4"/>
    <property type="match status" value="1"/>
</dbReference>
<evidence type="ECO:0000313" key="3">
    <source>
        <dbReference type="EMBL" id="QHT05188.1"/>
    </source>
</evidence>
<protein>
    <recommendedName>
        <fullName evidence="4">Major capsid protein N-terminal domain-containing protein</fullName>
    </recommendedName>
</protein>
<feature type="domain" description="Major capsid protein N-terminal" evidence="2">
    <location>
        <begin position="25"/>
        <end position="254"/>
    </location>
</feature>
<accession>A0A6C0CKR1</accession>
<dbReference type="InterPro" id="IPR016112">
    <property type="entry name" value="VP_dsDNA_II"/>
</dbReference>
<dbReference type="SUPFAM" id="SSF49749">
    <property type="entry name" value="Group II dsDNA viruses VP"/>
    <property type="match status" value="2"/>
</dbReference>
<dbReference type="AlphaFoldDB" id="A0A6C0CKR1"/>
<reference evidence="3" key="1">
    <citation type="journal article" date="2020" name="Nature">
        <title>Giant virus diversity and host interactions through global metagenomics.</title>
        <authorList>
            <person name="Schulz F."/>
            <person name="Roux S."/>
            <person name="Paez-Espino D."/>
            <person name="Jungbluth S."/>
            <person name="Walsh D.A."/>
            <person name="Denef V.J."/>
            <person name="McMahon K.D."/>
            <person name="Konstantinidis K.T."/>
            <person name="Eloe-Fadrosh E.A."/>
            <person name="Kyrpides N.C."/>
            <person name="Woyke T."/>
        </authorList>
    </citation>
    <scope>NUCLEOTIDE SEQUENCE</scope>
    <source>
        <strain evidence="3">GVMAG-M-3300021375-17</strain>
    </source>
</reference>
<organism evidence="3">
    <name type="scientific">viral metagenome</name>
    <dbReference type="NCBI Taxonomy" id="1070528"/>
    <lineage>
        <taxon>unclassified sequences</taxon>
        <taxon>metagenomes</taxon>
        <taxon>organismal metagenomes</taxon>
    </lineage>
</organism>
<dbReference type="InterPro" id="IPR038519">
    <property type="entry name" value="MCP_C_sf"/>
</dbReference>
<sequence length="586" mass="67903">MAGGLLNLIAIGNANVFLTGDPTKTFFRVAYCKHTNFGLQKFRIDYNGTRDLRLTEASTFLFKVPRYADLLMDTYLVFSLPDIWSPIFPPIQKRLDSNGNVQNEGKHTNNKWVPYEFRWIEDLGAQMIQEIEIRAGSFVLARYGGNYISAMASRDFCEKKKKAFDHMTGNVKELNNPALAYNRENAYPNVYYDESNPPVSGLEPSIRGRNLYIPLNAWFTMDSRCAFPLVSLQYSELEISVTIRPIQDLFQVRDVQDVNDVYEYPYIRPDFNQDRFQMFRFLQGPVKQYIAHATDSNGEYPSEDNNNFPLDYGTMDKDAYENEINVWNADIHLISTYAFLSETEAKKFAKEEQIYLVKEVHTHKFDNIYGSKKVKLETTGMVANWMWYFQRNDVNLRNEWSNYSNWPYKRLPNDVVNPPTSLLLHPPDLDGIQFNTGLRISGDYSVENQKNIMLNMGIILDGKYRENTLPSGIFDYIEKYARTSGYAKEGIYCYQFCLDTGPRVYQPSGAINLGKFKNIELEFQTHIPQIDSTASNFELNCLDGQVVGVNKSTWRLYEYTYNLEIFEERYNVISFISGNCATMFAR</sequence>
<evidence type="ECO:0000259" key="1">
    <source>
        <dbReference type="Pfam" id="PF04451"/>
    </source>
</evidence>
<name>A0A6C0CKR1_9ZZZZ</name>
<dbReference type="InterPro" id="IPR031654">
    <property type="entry name" value="Capsid_N"/>
</dbReference>
<dbReference type="EMBL" id="MN739451">
    <property type="protein sequence ID" value="QHT05188.1"/>
    <property type="molecule type" value="Genomic_DNA"/>
</dbReference>
<dbReference type="Gene3D" id="2.70.9.20">
    <property type="entry name" value="Major capsid protein Vp54"/>
    <property type="match status" value="1"/>
</dbReference>
<dbReference type="Pfam" id="PF04451">
    <property type="entry name" value="Capsid_NCLDV"/>
    <property type="match status" value="1"/>
</dbReference>
<dbReference type="InterPro" id="IPR007542">
    <property type="entry name" value="MCP_C"/>
</dbReference>
<proteinExistence type="predicted"/>
<dbReference type="GO" id="GO:0005198">
    <property type="term" value="F:structural molecule activity"/>
    <property type="evidence" value="ECO:0007669"/>
    <property type="project" value="InterPro"/>
</dbReference>
<dbReference type="Pfam" id="PF16903">
    <property type="entry name" value="Capsid_N"/>
    <property type="match status" value="1"/>
</dbReference>
<evidence type="ECO:0000259" key="2">
    <source>
        <dbReference type="Pfam" id="PF16903"/>
    </source>
</evidence>
<feature type="domain" description="Major capsid protein C-terminal" evidence="1">
    <location>
        <begin position="344"/>
        <end position="578"/>
    </location>
</feature>